<organism evidence="2 3">
    <name type="scientific">Mucilaginibacter corticis</name>
    <dbReference type="NCBI Taxonomy" id="2597670"/>
    <lineage>
        <taxon>Bacteria</taxon>
        <taxon>Pseudomonadati</taxon>
        <taxon>Bacteroidota</taxon>
        <taxon>Sphingobacteriia</taxon>
        <taxon>Sphingobacteriales</taxon>
        <taxon>Sphingobacteriaceae</taxon>
        <taxon>Mucilaginibacter</taxon>
    </lineage>
</organism>
<keyword evidence="3" id="KW-1185">Reference proteome</keyword>
<feature type="chain" id="PRO_5022038610" evidence="1">
    <location>
        <begin position="20"/>
        <end position="216"/>
    </location>
</feature>
<reference evidence="2 3" key="1">
    <citation type="submission" date="2019-07" db="EMBL/GenBank/DDBJ databases">
        <authorList>
            <person name="Huq M.A."/>
        </authorList>
    </citation>
    <scope>NUCLEOTIDE SEQUENCE [LARGE SCALE GENOMIC DNA]</scope>
    <source>
        <strain evidence="2 3">MAH-19</strain>
    </source>
</reference>
<evidence type="ECO:0000256" key="1">
    <source>
        <dbReference type="SAM" id="SignalP"/>
    </source>
</evidence>
<sequence length="216" mass="25396">MKRIWLTVILLPLMQCVRAGDLDSLISIKGYYITKISKADIVNYYKQKLREQKGKSFFVMTDIEHTSFFLPVQIEGKVLLNADNLKDQIKHHNDFNKDTLFYMPLSKRSEEYIKYLSKKEIDLSKVISLFNQFPGKGFYFTIKSHNDYLYKCVYLEAYAQYFEVENNSINRLKIDADIDAVNRNAAKINLYLITKVAKYNVDVKPKGLNVWNKFKN</sequence>
<name>A0A556MFK6_9SPHI</name>
<dbReference type="RefSeq" id="WP_144249987.1">
    <property type="nucleotide sequence ID" value="NZ_VLPK01000004.1"/>
</dbReference>
<protein>
    <submittedName>
        <fullName evidence="2">Uncharacterized protein</fullName>
    </submittedName>
</protein>
<feature type="signal peptide" evidence="1">
    <location>
        <begin position="1"/>
        <end position="19"/>
    </location>
</feature>
<dbReference type="EMBL" id="VLPK01000004">
    <property type="protein sequence ID" value="TSJ38706.1"/>
    <property type="molecule type" value="Genomic_DNA"/>
</dbReference>
<evidence type="ECO:0000313" key="3">
    <source>
        <dbReference type="Proteomes" id="UP000318733"/>
    </source>
</evidence>
<comment type="caution">
    <text evidence="2">The sequence shown here is derived from an EMBL/GenBank/DDBJ whole genome shotgun (WGS) entry which is preliminary data.</text>
</comment>
<gene>
    <name evidence="2" type="ORF">FO440_19570</name>
</gene>
<dbReference type="Proteomes" id="UP000318733">
    <property type="component" value="Unassembled WGS sequence"/>
</dbReference>
<dbReference type="AlphaFoldDB" id="A0A556MFK6"/>
<dbReference type="OrthoDB" id="9990967at2"/>
<keyword evidence="1" id="KW-0732">Signal</keyword>
<evidence type="ECO:0000313" key="2">
    <source>
        <dbReference type="EMBL" id="TSJ38706.1"/>
    </source>
</evidence>
<accession>A0A556MFK6</accession>
<proteinExistence type="predicted"/>